<accession>A0A6I4IG97</accession>
<feature type="region of interest" description="Disordered" evidence="1">
    <location>
        <begin position="22"/>
        <end position="44"/>
    </location>
</feature>
<dbReference type="AlphaFoldDB" id="A0A6I4IG97"/>
<reference evidence="5" key="1">
    <citation type="submission" date="2019-05" db="EMBL/GenBank/DDBJ databases">
        <title>Flavobacterium profundi sp. nov., isolated from a deep-sea seamount.</title>
        <authorList>
            <person name="Zhang D.-C."/>
        </authorList>
    </citation>
    <scope>NUCLEOTIDE SEQUENCE [LARGE SCALE GENOMIC DNA]</scope>
    <source>
        <strain evidence="5">TP390</strain>
    </source>
</reference>
<gene>
    <name evidence="4" type="ORF">GOQ30_05955</name>
</gene>
<name>A0A6I4IG97_9FLAO</name>
<evidence type="ECO:0000313" key="5">
    <source>
        <dbReference type="Proteomes" id="UP000431264"/>
    </source>
</evidence>
<keyword evidence="2" id="KW-0732">Signal</keyword>
<dbReference type="Gene3D" id="3.40.30.10">
    <property type="entry name" value="Glutaredoxin"/>
    <property type="match status" value="1"/>
</dbReference>
<proteinExistence type="predicted"/>
<evidence type="ECO:0000259" key="3">
    <source>
        <dbReference type="Pfam" id="PF00085"/>
    </source>
</evidence>
<dbReference type="Pfam" id="PF00085">
    <property type="entry name" value="Thioredoxin"/>
    <property type="match status" value="1"/>
</dbReference>
<dbReference type="EMBL" id="WQLW01000003">
    <property type="protein sequence ID" value="MVO08705.1"/>
    <property type="molecule type" value="Genomic_DNA"/>
</dbReference>
<dbReference type="CDD" id="cd02947">
    <property type="entry name" value="TRX_family"/>
    <property type="match status" value="1"/>
</dbReference>
<dbReference type="OrthoDB" id="6398367at2"/>
<feature type="signal peptide" evidence="2">
    <location>
        <begin position="1"/>
        <end position="20"/>
    </location>
</feature>
<dbReference type="SUPFAM" id="SSF52833">
    <property type="entry name" value="Thioredoxin-like"/>
    <property type="match status" value="1"/>
</dbReference>
<dbReference type="InterPro" id="IPR036249">
    <property type="entry name" value="Thioredoxin-like_sf"/>
</dbReference>
<feature type="domain" description="Thioredoxin" evidence="3">
    <location>
        <begin position="112"/>
        <end position="190"/>
    </location>
</feature>
<evidence type="ECO:0000313" key="4">
    <source>
        <dbReference type="EMBL" id="MVO08705.1"/>
    </source>
</evidence>
<organism evidence="4 5">
    <name type="scientific">Flavobacterium profundi</name>
    <dbReference type="NCBI Taxonomy" id="1774945"/>
    <lineage>
        <taxon>Bacteria</taxon>
        <taxon>Pseudomonadati</taxon>
        <taxon>Bacteroidota</taxon>
        <taxon>Flavobacteriia</taxon>
        <taxon>Flavobacteriales</taxon>
        <taxon>Flavobacteriaceae</taxon>
        <taxon>Flavobacterium</taxon>
    </lineage>
</organism>
<dbReference type="InterPro" id="IPR013766">
    <property type="entry name" value="Thioredoxin_domain"/>
</dbReference>
<sequence>MKKISLFFLLLIINSCALHSKGEDGKPGTNGTNENNGIDGANGKDGKATLGLNLAKKDNPKEIVDGILVGKTKKTDLLQEPFKEWFENGFTDYQPDSEAINSLKEININYTITIFMGTWCEDSQNQVPKFYKILNNIHFPEDKVTLITMLRDKTTPETFEKDLNITNVPTFIFFENGKELNRIVESPVENLEKDMFTILSKKPYRHIYSE</sequence>
<dbReference type="Proteomes" id="UP000431264">
    <property type="component" value="Unassembled WGS sequence"/>
</dbReference>
<comment type="caution">
    <text evidence="4">The sequence shown here is derived from an EMBL/GenBank/DDBJ whole genome shotgun (WGS) entry which is preliminary data.</text>
</comment>
<keyword evidence="5" id="KW-1185">Reference proteome</keyword>
<feature type="chain" id="PRO_5026008180" evidence="2">
    <location>
        <begin position="21"/>
        <end position="210"/>
    </location>
</feature>
<evidence type="ECO:0000256" key="2">
    <source>
        <dbReference type="SAM" id="SignalP"/>
    </source>
</evidence>
<protein>
    <submittedName>
        <fullName evidence="4">Thioredoxin</fullName>
    </submittedName>
</protein>
<dbReference type="RefSeq" id="WP_140997100.1">
    <property type="nucleotide sequence ID" value="NZ_VDCZ01000003.1"/>
</dbReference>
<evidence type="ECO:0000256" key="1">
    <source>
        <dbReference type="SAM" id="MobiDB-lite"/>
    </source>
</evidence>